<dbReference type="PANTHER" id="PTHR34385">
    <property type="entry name" value="D-ALANYL-D-ALANINE CARBOXYPEPTIDASE"/>
    <property type="match status" value="1"/>
</dbReference>
<gene>
    <name evidence="4" type="ORF">LP092_13415</name>
</gene>
<feature type="coiled-coil region" evidence="1">
    <location>
        <begin position="1135"/>
        <end position="1169"/>
    </location>
</feature>
<dbReference type="SUPFAM" id="SSF55166">
    <property type="entry name" value="Hedgehog/DD-peptidase"/>
    <property type="match status" value="1"/>
</dbReference>
<feature type="compositionally biased region" description="Low complexity" evidence="2">
    <location>
        <begin position="1406"/>
        <end position="1425"/>
    </location>
</feature>
<dbReference type="EMBL" id="CP087830">
    <property type="protein sequence ID" value="UZA02915.1"/>
    <property type="molecule type" value="Genomic_DNA"/>
</dbReference>
<feature type="compositionally biased region" description="Polar residues" evidence="2">
    <location>
        <begin position="1663"/>
        <end position="1686"/>
    </location>
</feature>
<dbReference type="Pfam" id="PF02557">
    <property type="entry name" value="VanY"/>
    <property type="match status" value="1"/>
</dbReference>
<feature type="coiled-coil region" evidence="1">
    <location>
        <begin position="2972"/>
        <end position="2999"/>
    </location>
</feature>
<keyword evidence="5" id="KW-1185">Reference proteome</keyword>
<sequence>MSKYDEALTRVIGKGNKAIERITGKSIEQFQAERTTPKTPTAFDLAIKSYTEQYRPQNFPETQYHDVPDSNYLKDFSLGAGNAVIRTGQLLPTLADVFGTTLVENPRNIVSSIMEHGSFHDGILNADVRLSNGTLTNFLKDELGYDPTQTQEIINSAKSKEWQRQSQVVEEAKANAGDSLFDKSLAGFKASLTNPNILASEAGSLVIDALGGGATTKGMGLAKTASGVAVGEGVYTGANVLSEIAEAKDGKLTGSDLGYATGAGVGTGLLGRAFTGKANLENVLVGVPNPATTSLKNSTATFGKDVGKETLQEYFQTYTEELPKQMAIHGEVDIGNTAFDAGMGAGVGGAVGTPTAGYTLVSDATSKTKNVVNKATNTIKQKLSTPHEELINPNSKKYNPTTAYANAVAELNRADSDEARQVAQTKIDETTNSVMSVLDGFDTKIANTTNQDEIDNLTAQKQSYIDTYVTPLQNTIQSVKDNAVDAHSDEFYLNLIGSVSKRVNPVVDISQVDTDVINQNQATNITEPTQSQPTSEQVSMKLGGKTYTAILKNDGDGQGEYFEVNTKNGKTKYYHYNEANPNEIVKFGNKEVHKDAVSSLQALSNAYQKQFKQPLTLVSGFRSYDYQQNKNLAGKLSKRTAEDVFTSNAWVGGSKHHTGLAFDFLSTNPNDFKKGGRFYKQGEWLAQNAEKFGLSLSYPKDNKGNVMYEAWEFVYQGTDRAKQLLTPKGANVITKSTSQKQNQTIHASHGFTDTKVRSVKDINHKFRMPFHNVNKSGGNSLFSGGVVKGDTLGFMALLDKDDEIFNASVGFTSITGGRHKKITGNSHGNGYKIDLDLKNGDDVETYARIGQRVADLAKQHGYIVQVNAEKAGWGNIGKRGDVNFINGGGSHLDITVVGRVGSGQGGVVKQSQPINTGNFSINNKELTKSNLMLGTYSAFVKAGFTDGQARYLIGEVNRENEFAIRYLFGTHGDKGNNKTNLGFVSWQGTRKDKLVSYLNQQGIKATHSSIPQTQESLDAMARFLMAEIKQGDITYKKYKGTSYASPNFLNEPNPDRNDHKWGHSIIGWAYGQTKLATGAKFNSKDHEAKLFAGTNRINELLGSNMTSSPINSEQSMNQPTQTQQDELSSQALSLIRELEETNGDNTKRIQELQDELTAVQEQLANINQSEQSNVTEQTTEQVQTEPEANGLDEQVIADVRANQLANITRRFSQRVIESDADYSRALTEINELKKTGIITESEANGFMQLLDVKIRIKGNTTGEVSNQVYNGRKGNSVLETNLGIKDYATRLDLAVANNRNTDDIMANLTRFRDDHVSKANAIRDAINAFNGTSIVIAPNRNNQWQVVDNPSELPANARKYTVSTGRVTEHFQAIFDEAKDLDDFTTAWQNILNGSSTEVPSVPTAPVSNNAPVVTTPTTTTPDTAINTPEPVQSASVAPNTPQVQGNIGVATSHHKMNDPNGVWVGIATDDNNKWISMSALNDPARNVTGIVDGILGSPYSTKGSGTWKVANDKEGEYKYRTLFASNYNKFPFLRDFVESIRGKTLYGRAGGVEVRVINELLSATANMTDEQKTKYMKSLAKSQNNRAKQVIIAKNKQAKSERDKAEQSQTQQVDNSNNNQEYIPEPPTEDYSDEDINLLLSELSNNENGNAPDVSEPVDVNPSDTSTHTANDNKPTTQESKKTTSLLADGITVTKQKLSDGRAELSKGKNKLLEVIHHIPFNDDESIIAHAILKVYPEITISFDNSDADITGDLSKPKDILQSLVSKSTHQLLAVINEDIDDKQLLALKNELDLIIARLNQLTDLSVKEGRIVESLTQDYESLIGLGLRSKTFLSKIETNTNVKSSLFSTLINGIKSFFGIPNKTTVSNLYERLLDVTAKAIEIQAEDSKETGKLSVLTSDKQERIAEVAKPVKEQNVLKAGITQNSEANLVMVKDLVLRIRRYGMAELSRLGIKKPTAKQQEQLEHFMGFEEAFKEALLTSFRAKKDGYLWQDLKQFTNTGTKDNPSFDDNLMTAMAHAVYDLIITNGGASTLTKRQLRSLLGVEPDALIPNHIAKKYRNLGVSINDMTSSLGRAVIRDLGLKQTDDVPAETLTRLEASLGDWLISAMQVADMVHINTLPSGEFNQDKLIAQGKDEEIPESDWLKQTHFVSLSTNDINTQIADISKGTGSYLADVLGVQSRKVYPTLKPNKEVKDKVESTSAKLSAKQKDKLLKAQAEPIVVNQDMLSLVEGLREQDNEFLYDLFQARVPTDEELVTKHKSKHESVKESAEGNIRDINNFFSFVEGLPSKDTPFYDSIKTAKNSRMHYMSNVVNFQTSKIHRALVELANFKVDIDLSGFDGKTWFDDKGKPKPETLFLRAVFENAEGTEDIFKPILKDMGFDGFTVDKVPSGTFLPIAYEYLTADIKVNNAVLAVRDLQAGKTLSSDQKTHIKVLVDTWGMGANSFRALMEVSNFLTAVENKTTFTTSLGLGSDGVNNGTAIASVLMGIKDNKLLNMVGIFGKSSEFKSYFDTRTDPSVGDYYTGLKPVLEDAIDELTFKDNYLNNAKKAFEVLNTNLKERKTLKAILIPFGYGAGTARLIQSASEQMIKDIYTTMEKIANMDKPYEKEHEFEKLQSNLQVILGNGFKLSEDLLNFTFNDYQLKQLNDVYAKTIGSAIKSAMIAYASEFSDRRSFNIAIHGMAYDAYEILKNKLEREAEEQRIERVKAKYPDAKPNELERYLAYETLTPKERKEWVDDKLAKAFPTIHSSYEHDEEHNGSIELAGTEKTLASDKSVDTVTTVFDGDKGGLINRTRNVLIRTVKAISTGVTANSQMIQGSDSSISSQAMTASDVISINVHDANIGNILHYMRMANEQNKAFFDVTSKYHIYYESLLGLVNTIENLDTLSADEQQQLVHKWIKSLNRDGMLDLNELVWEETDLSHVLTKVTDMLIGKAIDYDLAKISLWQEQGVVHQYAGEGGEYTLTDADYKTLQSQKTKLLEAKEELKERMLNATKSYQGKLGAIEGIHYGEDHGFKNSGKVSKRSFNISEVNLNEITDSVAYAFFVENLKLTDTSSKDQTKAKDMAEYLVDNKGEWQELIDVAMGVNSDVNTDEILDPITITLHSGGAYGADTDWDIVGRKYGIQEVKHYRDGGNQKLSLRLNNQGIKATTLTKEQMQHARDELKKLLGLDLEYKLTDNLTARNYYQVVNAGSVFAIAPLLADKKDVKGGTSIAIKLGKRLAKPTYVWDTNTQKWYRYNPQTKKFEETDTPKITKNFAGVGTRDIEYYDKAGKGLGNPDYFGNAVREKAIKAIEDVYKSSFNVGSVKLAHTQDIYNNLPEKTISGNIIVESVYGQNGVNRAKEIGGIFSLRTTEKYHFGNPFSSDKRLVKRDGLVQTNSIKESVERYIEWVMNSSDERAVWIRETLKSGKLKGKPIIYYKELGEPSHANALDYLINQYDWGNKYTRQHEVADNQDTLPKQYQLFEYILGGFNESIRTTNARRDVGDSQKLLSGSGNNQHVTRQSGVSRPTQLSDINQRNAQSDETVHEKGIENAQEQLLTYSLDGLKNLNSKKYKGLTDFVMEAVEKHNPNITVVVSDEALQVNGNTVPASYDTQANTITIYRPNFDVLSDDDKAMYINHELIHGLVEQSFDNPKLKRYVDKLNNMVTELTAVWHDNQSSYTPSFNARLSLMLTEHLSEFIAYGLTDPEMAKWINDNLSSHDVRAKKGFGDYIKQFLKNVYHAWFGDNPSKGFTDFVKVSQHLFSDHETRAGSPVRLSQIVNQANDIDVVDLFTGLPSGSISTEHNTQLDSLINTFIGGYYKTIGNKALVDLVQGKIKNTALISGLKSSDKEAYVTEALVSVLNVYLTNNAGTLAVNGINKLYGKAQAQFKTAKDLFPNYDKADADEQARLRAIHQAVFNPKNKSADSLAWFMALSVSNEELGKALSNHVVKGERSNNSWFDKFMGVLEQVVNTFNNVFFHSKGKNAKAQIDAYVEGLAKVETKARNGHVDYIQLGYSMAHGGLRRLADKPVRKGVYHTAKFLAHAKYTPSIVKSLAVLTFEVKRNILRNQVMGGNKTELDLIEDINQKINSSERMSLLTNSINEIIGLGKRGLNVDSLIRMTKTVEQYRQTVKDNTYKAIRKQFTRELTKQEKSGITSILLRTDMASLLNHGIKPKDVLAMLDEAKRKKMITDYENKLIDKVGHKDYDMLQQVYSLAYYMATGNSKPNMIKSAEGVAIGLGSDYQTTFDKMDTEIFEIVDVLSSLIALDFKDSKEIKAIQKLADTEAKGLIATLNLHRQLIQKGKADFESNPYNYQKGYIPEIVNPYRKVVYASQDKVDTYKRKGFEIITELKQDDADDTDGRVLMIHPEYQPFNYVSGALDMVDTHHRGTPVYEKGVNDKGIREVNKAHLTIRKANAKQRPSVDNFDRTGNALIPTYDAQGAILDYHYEMNHTSRDTLLERDNSFDELLATLNGGLEFKPEMFRQQKEIAKVIAQDAKQNVSKRPNEYVQLDFNSKDLDVQRVIRMIPYSFRAELQKQFGKNAKSYPIHKSMYTATFGYQAYSVVTIWDKLDNNNKLNLAENLIRGTFEFFFKDGRKRALQAERIIQDTMTLIKDMIVVRSGGVLLGNILSNTYLLMSLGINPVRILKDMTFSWRNSKNYRTAVNRIEEINALLMTTKSTKEKSLLNREKKQLQESLNRNPMKEYMEAGLMSTIVEDLTKPNETSYKTELQKKVDSYVDLIPKPINNAINEATLGDGSVLHNFLSEATQFSDLSAKYTLAKYLQENGTSKEKAIYEAQLSFINYDIPTNQFLDYMNRIGLMMFTKFFLRFQRVMVKLAYNAPVSSLIGHYAVEYAGGQGVYDPFWLNRLGNPLESSVFNLPSAMSGVISVNALF</sequence>
<dbReference type="Gene3D" id="3.30.1380.10">
    <property type="match status" value="1"/>
</dbReference>
<feature type="compositionally biased region" description="Polar residues" evidence="2">
    <location>
        <begin position="3492"/>
        <end position="3526"/>
    </location>
</feature>
<name>A0ABY6M5V2_MORBO</name>
<evidence type="ECO:0000259" key="3">
    <source>
        <dbReference type="Pfam" id="PF02557"/>
    </source>
</evidence>
<feature type="region of interest" description="Disordered" evidence="2">
    <location>
        <begin position="3489"/>
        <end position="3531"/>
    </location>
</feature>
<keyword evidence="1" id="KW-0175">Coiled coil</keyword>
<dbReference type="InterPro" id="IPR003709">
    <property type="entry name" value="VanY-like_core_dom"/>
</dbReference>
<evidence type="ECO:0000256" key="2">
    <source>
        <dbReference type="SAM" id="MobiDB-lite"/>
    </source>
</evidence>
<evidence type="ECO:0000313" key="5">
    <source>
        <dbReference type="Proteomes" id="UP001163632"/>
    </source>
</evidence>
<dbReference type="CDD" id="cd14852">
    <property type="entry name" value="LD-carboxypeptidase"/>
    <property type="match status" value="1"/>
</dbReference>
<reference evidence="4" key="1">
    <citation type="journal article" date="2022" name="BMC Microbiol.">
        <title>Whole genome sequencing of Moraxella bovis strains from North America reveals two genotypes with different genetic determinants.</title>
        <authorList>
            <person name="Wynn E.L."/>
            <person name="Hille M.M."/>
            <person name="Loy J.D."/>
            <person name="Schuller G."/>
            <person name="Kuhn K.L."/>
            <person name="Dickey A.M."/>
            <person name="Bono J.L."/>
            <person name="Clawson M.L."/>
        </authorList>
    </citation>
    <scope>NUCLEOTIDE SEQUENCE</scope>
    <source>
        <strain evidence="4">SAM102599</strain>
    </source>
</reference>
<dbReference type="Proteomes" id="UP001163632">
    <property type="component" value="Chromosome"/>
</dbReference>
<dbReference type="InterPro" id="IPR009045">
    <property type="entry name" value="Zn_M74/Hedgehog-like"/>
</dbReference>
<dbReference type="InterPro" id="IPR052179">
    <property type="entry name" value="DD-CPase-like"/>
</dbReference>
<accession>A0ABY6M5V2</accession>
<protein>
    <submittedName>
        <fullName evidence="4">M15 family metallopeptidase</fullName>
    </submittedName>
</protein>
<dbReference type="PANTHER" id="PTHR34385:SF1">
    <property type="entry name" value="PEPTIDOGLYCAN L-ALANYL-D-GLUTAMATE ENDOPEPTIDASE CWLK"/>
    <property type="match status" value="1"/>
</dbReference>
<feature type="domain" description="D-alanyl-D-alanine carboxypeptidase-like core" evidence="3">
    <location>
        <begin position="590"/>
        <end position="717"/>
    </location>
</feature>
<dbReference type="RefSeq" id="WP_264697074.1">
    <property type="nucleotide sequence ID" value="NZ_CP087773.1"/>
</dbReference>
<proteinExistence type="predicted"/>
<feature type="region of interest" description="Disordered" evidence="2">
    <location>
        <begin position="1645"/>
        <end position="1686"/>
    </location>
</feature>
<feature type="region of interest" description="Disordered" evidence="2">
    <location>
        <begin position="1398"/>
        <end position="1425"/>
    </location>
</feature>
<evidence type="ECO:0000313" key="4">
    <source>
        <dbReference type="EMBL" id="UZA02915.1"/>
    </source>
</evidence>
<feature type="region of interest" description="Disordered" evidence="2">
    <location>
        <begin position="1595"/>
        <end position="1633"/>
    </location>
</feature>
<feature type="compositionally biased region" description="Polar residues" evidence="2">
    <location>
        <begin position="1608"/>
        <end position="1622"/>
    </location>
</feature>
<evidence type="ECO:0000256" key="1">
    <source>
        <dbReference type="SAM" id="Coils"/>
    </source>
</evidence>
<dbReference type="InterPro" id="IPR058193">
    <property type="entry name" value="VanY/YodJ_core_dom"/>
</dbReference>
<organism evidence="4 5">
    <name type="scientific">Moraxella bovis</name>
    <dbReference type="NCBI Taxonomy" id="476"/>
    <lineage>
        <taxon>Bacteria</taxon>
        <taxon>Pseudomonadati</taxon>
        <taxon>Pseudomonadota</taxon>
        <taxon>Gammaproteobacteria</taxon>
        <taxon>Moraxellales</taxon>
        <taxon>Moraxellaceae</taxon>
        <taxon>Moraxella</taxon>
    </lineage>
</organism>